<evidence type="ECO:0000256" key="8">
    <source>
        <dbReference type="ARBA" id="ARBA00023065"/>
    </source>
</evidence>
<dbReference type="CDD" id="cd06503">
    <property type="entry name" value="ATP-synt_Fo_b"/>
    <property type="match status" value="1"/>
</dbReference>
<evidence type="ECO:0000256" key="12">
    <source>
        <dbReference type="ARBA" id="ARBA00037847"/>
    </source>
</evidence>
<evidence type="ECO:0000256" key="11">
    <source>
        <dbReference type="ARBA" id="ARBA00025198"/>
    </source>
</evidence>
<dbReference type="AlphaFoldDB" id="A0A6I2GCF8"/>
<dbReference type="Pfam" id="PF00430">
    <property type="entry name" value="ATP-synt_B"/>
    <property type="match status" value="1"/>
</dbReference>
<evidence type="ECO:0000256" key="2">
    <source>
        <dbReference type="ARBA" id="ARBA00022448"/>
    </source>
</evidence>
<keyword evidence="19" id="KW-1185">Reference proteome</keyword>
<dbReference type="GO" id="GO:0012505">
    <property type="term" value="C:endomembrane system"/>
    <property type="evidence" value="ECO:0007669"/>
    <property type="project" value="UniProtKB-SubCell"/>
</dbReference>
<dbReference type="NCBIfam" id="TIGR01144">
    <property type="entry name" value="ATP_synt_b"/>
    <property type="match status" value="1"/>
</dbReference>
<dbReference type="InterPro" id="IPR028987">
    <property type="entry name" value="ATP_synth_B-like_membr_sf"/>
</dbReference>
<keyword evidence="7 13" id="KW-1133">Transmembrane helix</keyword>
<evidence type="ECO:0000256" key="3">
    <source>
        <dbReference type="ARBA" id="ARBA00022475"/>
    </source>
</evidence>
<comment type="function">
    <text evidence="11 13">F(1)F(0) ATP synthase produces ATP from ADP in the presence of a proton or sodium gradient. F-type ATPases consist of two structural domains, F(1) containing the extramembraneous catalytic core and F(0) containing the membrane proton channel, linked together by a central stalk and a peripheral stalk. During catalysis, ATP synthesis in the catalytic domain of F(1) is coupled via a rotary mechanism of the central stalk subunits to proton translocation.</text>
</comment>
<reference evidence="19 21" key="2">
    <citation type="submission" date="2019-11" db="EMBL/GenBank/DDBJ databases">
        <title>Characterisation of Fundicoccus ignavus gen. nov. sp. nov., a novel genus of the family Aerococcaceae isolated from bulk tank milk.</title>
        <authorList>
            <person name="Siebert A."/>
            <person name="Huptas C."/>
            <person name="Wenning M."/>
            <person name="Scherer S."/>
            <person name="Doll E.V."/>
        </authorList>
    </citation>
    <scope>NUCLEOTIDE SEQUENCE [LARGE SCALE GENOMIC DNA]</scope>
    <source>
        <strain evidence="16 21">DSM 109653</strain>
        <strain evidence="17 19">WS4759</strain>
    </source>
</reference>
<dbReference type="EMBL" id="WJQT01000003">
    <property type="protein sequence ID" value="MRJ46757.1"/>
    <property type="molecule type" value="Genomic_DNA"/>
</dbReference>
<evidence type="ECO:0000313" key="20">
    <source>
        <dbReference type="Proteomes" id="UP000440066"/>
    </source>
</evidence>
<keyword evidence="3 13" id="KW-1003">Cell membrane</keyword>
<evidence type="ECO:0000313" key="18">
    <source>
        <dbReference type="EMBL" id="MRJ46757.1"/>
    </source>
</evidence>
<accession>A0A6I2GCF8</accession>
<dbReference type="InterPro" id="IPR002146">
    <property type="entry name" value="ATP_synth_b/b'su_bac/chlpt"/>
</dbReference>
<dbReference type="Proteomes" id="UP000430975">
    <property type="component" value="Unassembled WGS sequence"/>
</dbReference>
<dbReference type="EMBL" id="WJQR01000004">
    <property type="protein sequence ID" value="MRI81503.1"/>
    <property type="molecule type" value="Genomic_DNA"/>
</dbReference>
<comment type="subunit">
    <text evidence="13">F-type ATPases have 2 components, F(1) - the catalytic core - and F(0) - the membrane proton channel. F(1) has five subunits: alpha(3), beta(3), gamma(1), delta(1), epsilon(1). F(0) has three main subunits: a(1), b(2) and c(10-14). The alpha and beta chains form an alternating ring which encloses part of the gamma chain. F(1) is attached to F(0) by a central stalk formed by the gamma and epsilon chains, while a peripheral stalk is formed by the delta and b chains.</text>
</comment>
<reference evidence="18 20" key="1">
    <citation type="submission" date="2019-11" db="EMBL/GenBank/DDBJ databases">
        <title>Characterisation of Fundicoccus ignavus gen. nov. sp. nov., a novel genus of the family Aerococcaceae from bulk tank milk.</title>
        <authorList>
            <person name="Siebert A."/>
            <person name="Huptas C."/>
            <person name="Wenning M."/>
            <person name="Scherer S."/>
            <person name="Doll E.V."/>
        </authorList>
    </citation>
    <scope>NUCLEOTIDE SEQUENCE [LARGE SCALE GENOMIC DNA]</scope>
    <source>
        <strain evidence="18 20">DSM 109652</strain>
    </source>
</reference>
<evidence type="ECO:0000256" key="15">
    <source>
        <dbReference type="SAM" id="MobiDB-lite"/>
    </source>
</evidence>
<dbReference type="HAMAP" id="MF_01398">
    <property type="entry name" value="ATP_synth_b_bprime"/>
    <property type="match status" value="1"/>
</dbReference>
<dbReference type="GO" id="GO:0045259">
    <property type="term" value="C:proton-transporting ATP synthase complex"/>
    <property type="evidence" value="ECO:0007669"/>
    <property type="project" value="UniProtKB-KW"/>
</dbReference>
<feature type="region of interest" description="Disordered" evidence="15">
    <location>
        <begin position="54"/>
        <end position="74"/>
    </location>
</feature>
<evidence type="ECO:0000313" key="19">
    <source>
        <dbReference type="Proteomes" id="UP000430975"/>
    </source>
</evidence>
<proteinExistence type="inferred from homology"/>
<gene>
    <name evidence="13 17" type="primary">atpF</name>
    <name evidence="18" type="ORF">GF867_04125</name>
    <name evidence="17" type="ORF">GIY09_06295</name>
    <name evidence="16" type="ORF">GIY11_05680</name>
</gene>
<evidence type="ECO:0000256" key="10">
    <source>
        <dbReference type="ARBA" id="ARBA00023310"/>
    </source>
</evidence>
<dbReference type="GO" id="GO:0046933">
    <property type="term" value="F:proton-transporting ATP synthase activity, rotational mechanism"/>
    <property type="evidence" value="ECO:0007669"/>
    <property type="project" value="UniProtKB-UniRule"/>
</dbReference>
<dbReference type="RefSeq" id="WP_153831842.1">
    <property type="nucleotide sequence ID" value="NZ_WJQR01000004.1"/>
</dbReference>
<dbReference type="InterPro" id="IPR050059">
    <property type="entry name" value="ATP_synthase_B_chain"/>
</dbReference>
<dbReference type="GO" id="GO:0005886">
    <property type="term" value="C:plasma membrane"/>
    <property type="evidence" value="ECO:0007669"/>
    <property type="project" value="UniProtKB-SubCell"/>
</dbReference>
<keyword evidence="5 13" id="KW-0812">Transmembrane</keyword>
<evidence type="ECO:0000256" key="13">
    <source>
        <dbReference type="HAMAP-Rule" id="MF_01398"/>
    </source>
</evidence>
<name>A0A6I2GCF8_9LACT</name>
<dbReference type="Proteomes" id="UP000469870">
    <property type="component" value="Unassembled WGS sequence"/>
</dbReference>
<dbReference type="SUPFAM" id="SSF81573">
    <property type="entry name" value="F1F0 ATP synthase subunit B, membrane domain"/>
    <property type="match status" value="1"/>
</dbReference>
<comment type="caution">
    <text evidence="17">The sequence shown here is derived from an EMBL/GenBank/DDBJ whole genome shotgun (WGS) entry which is preliminary data.</text>
</comment>
<keyword evidence="4 13" id="KW-0138">CF(0)</keyword>
<dbReference type="Gene3D" id="6.10.250.1580">
    <property type="match status" value="1"/>
</dbReference>
<comment type="similarity">
    <text evidence="1 13 14">Belongs to the ATPase B chain family.</text>
</comment>
<evidence type="ECO:0000256" key="5">
    <source>
        <dbReference type="ARBA" id="ARBA00022692"/>
    </source>
</evidence>
<dbReference type="PANTHER" id="PTHR33445:SF1">
    <property type="entry name" value="ATP SYNTHASE SUBUNIT B"/>
    <property type="match status" value="1"/>
</dbReference>
<keyword evidence="10 13" id="KW-0066">ATP synthesis</keyword>
<protein>
    <recommendedName>
        <fullName evidence="13">ATP synthase subunit b</fullName>
    </recommendedName>
    <alternativeName>
        <fullName evidence="13">ATP synthase F(0) sector subunit b</fullName>
    </alternativeName>
    <alternativeName>
        <fullName evidence="13">ATPase subunit I</fullName>
    </alternativeName>
    <alternativeName>
        <fullName evidence="13">F-type ATPase subunit b</fullName>
        <shortName evidence="13">F-ATPase subunit b</shortName>
    </alternativeName>
</protein>
<keyword evidence="8 13" id="KW-0406">Ion transport</keyword>
<evidence type="ECO:0000256" key="4">
    <source>
        <dbReference type="ARBA" id="ARBA00022547"/>
    </source>
</evidence>
<evidence type="ECO:0000256" key="9">
    <source>
        <dbReference type="ARBA" id="ARBA00023136"/>
    </source>
</evidence>
<keyword evidence="2 13" id="KW-0813">Transport</keyword>
<comment type="subcellular location">
    <subcellularLocation>
        <location evidence="13">Cell membrane</location>
        <topology evidence="13">Single-pass membrane protein</topology>
    </subcellularLocation>
    <subcellularLocation>
        <location evidence="12">Endomembrane system</location>
        <topology evidence="12">Single-pass membrane protein</topology>
    </subcellularLocation>
</comment>
<comment type="function">
    <text evidence="13">Component of the F(0) channel, it forms part of the peripheral stalk, linking F(1) to F(0).</text>
</comment>
<keyword evidence="6 13" id="KW-0375">Hydrogen ion transport</keyword>
<evidence type="ECO:0000256" key="7">
    <source>
        <dbReference type="ARBA" id="ARBA00022989"/>
    </source>
</evidence>
<dbReference type="EMBL" id="WJQS01000004">
    <property type="protein sequence ID" value="MRI85487.1"/>
    <property type="molecule type" value="Genomic_DNA"/>
</dbReference>
<dbReference type="InterPro" id="IPR005864">
    <property type="entry name" value="ATP_synth_F0_bsu_bac"/>
</dbReference>
<dbReference type="GO" id="GO:0046961">
    <property type="term" value="F:proton-transporting ATPase activity, rotational mechanism"/>
    <property type="evidence" value="ECO:0007669"/>
    <property type="project" value="TreeGrafter"/>
</dbReference>
<evidence type="ECO:0000256" key="14">
    <source>
        <dbReference type="RuleBase" id="RU003848"/>
    </source>
</evidence>
<dbReference type="PANTHER" id="PTHR33445">
    <property type="entry name" value="ATP SYNTHASE SUBUNIT B', CHLOROPLASTIC"/>
    <property type="match status" value="1"/>
</dbReference>
<evidence type="ECO:0000313" key="17">
    <source>
        <dbReference type="EMBL" id="MRI85487.1"/>
    </source>
</evidence>
<evidence type="ECO:0000256" key="6">
    <source>
        <dbReference type="ARBA" id="ARBA00022781"/>
    </source>
</evidence>
<dbReference type="Proteomes" id="UP000440066">
    <property type="component" value="Unassembled WGS sequence"/>
</dbReference>
<keyword evidence="9 13" id="KW-0472">Membrane</keyword>
<evidence type="ECO:0000313" key="21">
    <source>
        <dbReference type="Proteomes" id="UP000469870"/>
    </source>
</evidence>
<sequence length="168" mass="19281">MSFLLLSSGNTALGHTVMTMISFIVLLLIIRKVAWGPLMNILEERAKKITDDISTAENEKAESEEANREAQADLRQAKTEASQIILQAKKQSVLVQDSMINDAKAEVERMQEAARREIEMERKRIMHEMREEITSISIEVAEKVLNREIKEEDHRRIVDDFIQGMDDL</sequence>
<organism evidence="17 19">
    <name type="scientific">Fundicoccus ignavus</name>
    <dbReference type="NCBI Taxonomy" id="2664442"/>
    <lineage>
        <taxon>Bacteria</taxon>
        <taxon>Bacillati</taxon>
        <taxon>Bacillota</taxon>
        <taxon>Bacilli</taxon>
        <taxon>Lactobacillales</taxon>
        <taxon>Aerococcaceae</taxon>
        <taxon>Fundicoccus</taxon>
    </lineage>
</organism>
<evidence type="ECO:0000256" key="1">
    <source>
        <dbReference type="ARBA" id="ARBA00005513"/>
    </source>
</evidence>
<feature type="transmembrane region" description="Helical" evidence="13">
    <location>
        <begin position="12"/>
        <end position="30"/>
    </location>
</feature>
<evidence type="ECO:0000313" key="16">
    <source>
        <dbReference type="EMBL" id="MRI81503.1"/>
    </source>
</evidence>